<gene>
    <name evidence="3" type="ORF">P3F81_03750</name>
</gene>
<dbReference type="EMBL" id="CP120678">
    <property type="protein sequence ID" value="WIW71434.1"/>
    <property type="molecule type" value="Genomic_DNA"/>
</dbReference>
<evidence type="ECO:0000259" key="2">
    <source>
        <dbReference type="Pfam" id="PF13100"/>
    </source>
</evidence>
<evidence type="ECO:0000313" key="4">
    <source>
        <dbReference type="Proteomes" id="UP001243623"/>
    </source>
</evidence>
<dbReference type="KEGG" id="sgbi:P3F81_03750"/>
<proteinExistence type="predicted"/>
<dbReference type="Proteomes" id="UP001243623">
    <property type="component" value="Chromosome"/>
</dbReference>
<keyword evidence="1" id="KW-0732">Signal</keyword>
<dbReference type="RefSeq" id="WP_147667745.1">
    <property type="nucleotide sequence ID" value="NZ_CP120678.1"/>
</dbReference>
<protein>
    <submittedName>
        <fullName evidence="3">OstA-like protein</fullName>
    </submittedName>
</protein>
<organism evidence="3 4">
    <name type="scientific">Selenobaculum gibii</name>
    <dbReference type="NCBI Taxonomy" id="3054208"/>
    <lineage>
        <taxon>Bacteria</taxon>
        <taxon>Bacillati</taxon>
        <taxon>Bacillota</taxon>
        <taxon>Negativicutes</taxon>
        <taxon>Selenomonadales</taxon>
        <taxon>Selenomonadaceae</taxon>
        <taxon>Selenobaculum</taxon>
    </lineage>
</organism>
<keyword evidence="4" id="KW-1185">Reference proteome</keyword>
<dbReference type="AlphaFoldDB" id="A0A9Y2EVN3"/>
<evidence type="ECO:0000256" key="1">
    <source>
        <dbReference type="SAM" id="SignalP"/>
    </source>
</evidence>
<accession>A0A9Y2EVN3</accession>
<name>A0A9Y2EVN3_9FIRM</name>
<feature type="domain" description="Organic solvent tolerance-like N-terminal" evidence="2">
    <location>
        <begin position="42"/>
        <end position="142"/>
    </location>
</feature>
<evidence type="ECO:0000313" key="3">
    <source>
        <dbReference type="EMBL" id="WIW71434.1"/>
    </source>
</evidence>
<dbReference type="InterPro" id="IPR005653">
    <property type="entry name" value="OstA-like_N"/>
</dbReference>
<feature type="chain" id="PRO_5040860620" evidence="1">
    <location>
        <begin position="24"/>
        <end position="158"/>
    </location>
</feature>
<dbReference type="Pfam" id="PF13100">
    <property type="entry name" value="OstA_2"/>
    <property type="match status" value="1"/>
</dbReference>
<feature type="signal peptide" evidence="1">
    <location>
        <begin position="1"/>
        <end position="23"/>
    </location>
</feature>
<dbReference type="Gene3D" id="2.60.450.10">
    <property type="entry name" value="Lipopolysaccharide (LPS) transport protein A like domain"/>
    <property type="match status" value="1"/>
</dbReference>
<reference evidence="3" key="1">
    <citation type="submission" date="2023-03" db="EMBL/GenBank/DDBJ databases">
        <title>Selenobaculum gbiensis gen. nov. sp. nov., a new bacterium isolated from the gut microbiota of IBD patient.</title>
        <authorList>
            <person name="Yeo S."/>
            <person name="Park H."/>
            <person name="Huh C.S."/>
        </authorList>
    </citation>
    <scope>NUCLEOTIDE SEQUENCE</scope>
    <source>
        <strain evidence="3">ICN-92133</strain>
    </source>
</reference>
<sequence>MKKLKIYCLLLLLIFITTSSVYAKPTITSDRKTFDIASGQYLLEGNVSVSTNSRVIKAGKARVNVISLEVWGTDGVEVTQNDLSFYGDQVYVNGKSSLAQIDGGVKLETNYTTITANQVDYNWKTKIATFHGNVTFTEGNTTSYFSVLQYNVETNTII</sequence>